<dbReference type="AlphaFoldDB" id="A0A6L5TGH8"/>
<dbReference type="Pfam" id="PF18852">
    <property type="entry name" value="LPD34"/>
    <property type="match status" value="1"/>
</dbReference>
<evidence type="ECO:0000313" key="3">
    <source>
        <dbReference type="Proteomes" id="UP000477010"/>
    </source>
</evidence>
<protein>
    <recommendedName>
        <fullName evidence="1">Large polyvalent protein associated domain-containing protein</fullName>
    </recommendedName>
</protein>
<feature type="non-terminal residue" evidence="2">
    <location>
        <position position="92"/>
    </location>
</feature>
<name>A0A6L5TGH8_9FIRM</name>
<dbReference type="Proteomes" id="UP000477010">
    <property type="component" value="Unassembled WGS sequence"/>
</dbReference>
<dbReference type="InterPro" id="IPR040672">
    <property type="entry name" value="LPD34"/>
</dbReference>
<proteinExistence type="predicted"/>
<comment type="caution">
    <text evidence="2">The sequence shown here is derived from an EMBL/GenBank/DDBJ whole genome shotgun (WGS) entry which is preliminary data.</text>
</comment>
<gene>
    <name evidence="2" type="ORF">GKD85_07860</name>
</gene>
<sequence>MEENKDYHAYRYGDHLTPGSELKIEHSVVCENVDISTLITMGIDSLEAMRQGSIDGEQKAYEIVVAAAKQWEQQAAATQTINRALEYLRTPE</sequence>
<dbReference type="EMBL" id="WKQE01000010">
    <property type="protein sequence ID" value="MSC80736.1"/>
    <property type="molecule type" value="Genomic_DNA"/>
</dbReference>
<reference evidence="2 3" key="1">
    <citation type="journal article" date="2019" name="Nat. Med.">
        <title>A library of human gut bacterial isolates paired with longitudinal multiomics data enables mechanistic microbiome research.</title>
        <authorList>
            <person name="Poyet M."/>
            <person name="Groussin M."/>
            <person name="Gibbons S.M."/>
            <person name="Avila-Pacheco J."/>
            <person name="Jiang X."/>
            <person name="Kearney S.M."/>
            <person name="Perrotta A.R."/>
            <person name="Berdy B."/>
            <person name="Zhao S."/>
            <person name="Lieberman T.D."/>
            <person name="Swanson P.K."/>
            <person name="Smith M."/>
            <person name="Roesemann S."/>
            <person name="Alexander J.E."/>
            <person name="Rich S.A."/>
            <person name="Livny J."/>
            <person name="Vlamakis H."/>
            <person name="Clish C."/>
            <person name="Bullock K."/>
            <person name="Deik A."/>
            <person name="Scott J."/>
            <person name="Pierce K.A."/>
            <person name="Xavier R.J."/>
            <person name="Alm E.J."/>
        </authorList>
    </citation>
    <scope>NUCLEOTIDE SEQUENCE [LARGE SCALE GENOMIC DNA]</scope>
    <source>
        <strain evidence="2 3">BIOML-B9</strain>
    </source>
</reference>
<organism evidence="2 3">
    <name type="scientific">Faecalibacterium prausnitzii</name>
    <dbReference type="NCBI Taxonomy" id="853"/>
    <lineage>
        <taxon>Bacteria</taxon>
        <taxon>Bacillati</taxon>
        <taxon>Bacillota</taxon>
        <taxon>Clostridia</taxon>
        <taxon>Eubacteriales</taxon>
        <taxon>Oscillospiraceae</taxon>
        <taxon>Faecalibacterium</taxon>
    </lineage>
</organism>
<feature type="domain" description="Large polyvalent protein associated" evidence="1">
    <location>
        <begin position="5"/>
        <end position="92"/>
    </location>
</feature>
<evidence type="ECO:0000313" key="2">
    <source>
        <dbReference type="EMBL" id="MSC80736.1"/>
    </source>
</evidence>
<evidence type="ECO:0000259" key="1">
    <source>
        <dbReference type="Pfam" id="PF18852"/>
    </source>
</evidence>
<accession>A0A6L5TGH8</accession>